<gene>
    <name evidence="2" type="ORF">Pcinc_043783</name>
</gene>
<feature type="region of interest" description="Disordered" evidence="1">
    <location>
        <begin position="46"/>
        <end position="140"/>
    </location>
</feature>
<protein>
    <submittedName>
        <fullName evidence="2">Uncharacterized protein</fullName>
    </submittedName>
</protein>
<proteinExistence type="predicted"/>
<feature type="compositionally biased region" description="Low complexity" evidence="1">
    <location>
        <begin position="57"/>
        <end position="78"/>
    </location>
</feature>
<organism evidence="2 3">
    <name type="scientific">Petrolisthes cinctipes</name>
    <name type="common">Flat porcelain crab</name>
    <dbReference type="NCBI Taxonomy" id="88211"/>
    <lineage>
        <taxon>Eukaryota</taxon>
        <taxon>Metazoa</taxon>
        <taxon>Ecdysozoa</taxon>
        <taxon>Arthropoda</taxon>
        <taxon>Crustacea</taxon>
        <taxon>Multicrustacea</taxon>
        <taxon>Malacostraca</taxon>
        <taxon>Eumalacostraca</taxon>
        <taxon>Eucarida</taxon>
        <taxon>Decapoda</taxon>
        <taxon>Pleocyemata</taxon>
        <taxon>Anomura</taxon>
        <taxon>Galatheoidea</taxon>
        <taxon>Porcellanidae</taxon>
        <taxon>Petrolisthes</taxon>
    </lineage>
</organism>
<evidence type="ECO:0000313" key="2">
    <source>
        <dbReference type="EMBL" id="KAK3849465.1"/>
    </source>
</evidence>
<evidence type="ECO:0000313" key="3">
    <source>
        <dbReference type="Proteomes" id="UP001286313"/>
    </source>
</evidence>
<dbReference type="Proteomes" id="UP001286313">
    <property type="component" value="Unassembled WGS sequence"/>
</dbReference>
<reference evidence="2" key="1">
    <citation type="submission" date="2023-10" db="EMBL/GenBank/DDBJ databases">
        <title>Genome assemblies of two species of porcelain crab, Petrolisthes cinctipes and Petrolisthes manimaculis (Anomura: Porcellanidae).</title>
        <authorList>
            <person name="Angst P."/>
        </authorList>
    </citation>
    <scope>NUCLEOTIDE SEQUENCE</scope>
    <source>
        <strain evidence="2">PB745_01</strain>
        <tissue evidence="2">Gill</tissue>
    </source>
</reference>
<name>A0AAE1EFY8_PETCI</name>
<comment type="caution">
    <text evidence="2">The sequence shown here is derived from an EMBL/GenBank/DDBJ whole genome shotgun (WGS) entry which is preliminary data.</text>
</comment>
<dbReference type="AlphaFoldDB" id="A0AAE1EFY8"/>
<evidence type="ECO:0000256" key="1">
    <source>
        <dbReference type="SAM" id="MobiDB-lite"/>
    </source>
</evidence>
<accession>A0AAE1EFY8</accession>
<keyword evidence="3" id="KW-1185">Reference proteome</keyword>
<feature type="compositionally biased region" description="Polar residues" evidence="1">
    <location>
        <begin position="111"/>
        <end position="131"/>
    </location>
</feature>
<dbReference type="EMBL" id="JAWQEG010008904">
    <property type="protein sequence ID" value="KAK3849465.1"/>
    <property type="molecule type" value="Genomic_DNA"/>
</dbReference>
<sequence length="289" mass="30353">MHVSGQDGSKDTQSMIAETTTTTKAAENRATTTTVTENGTAAAALENGTTVTENGKAAPTENGATTTTVTKNGTAAAALENGTTVTENGEAAPTENGATTEIEENGPPITETDNNGPTTSEILNPEKQQGVPSHGGGSVAPLQSQMRLLGVSSTTTITDFSIVTSTVFYSCLSGSSAAVCTGRRRRRQSFRESVDLRIRDQDDGSSDLDTSLMEQQSAIDTDVMKATQQQHDNNDDDAAKNSKLFVTIWTVSRTTSTVTMLFTDTSTTLRLSFFCQAGFQRLPSGCPGA</sequence>